<accession>A0A183IXB0</accession>
<dbReference type="GO" id="GO:0004558">
    <property type="term" value="F:alpha-1,4-glucosidase activity"/>
    <property type="evidence" value="ECO:0007669"/>
    <property type="project" value="TreeGrafter"/>
</dbReference>
<evidence type="ECO:0000259" key="5">
    <source>
        <dbReference type="Pfam" id="PF21365"/>
    </source>
</evidence>
<reference evidence="6 7" key="2">
    <citation type="submission" date="2018-11" db="EMBL/GenBank/DDBJ databases">
        <authorList>
            <consortium name="Pathogen Informatics"/>
        </authorList>
    </citation>
    <scope>NUCLEOTIDE SEQUENCE [LARGE SCALE GENOMIC DNA]</scope>
</reference>
<dbReference type="OrthoDB" id="1334205at2759"/>
<organism evidence="8">
    <name type="scientific">Soboliphyme baturini</name>
    <dbReference type="NCBI Taxonomy" id="241478"/>
    <lineage>
        <taxon>Eukaryota</taxon>
        <taxon>Metazoa</taxon>
        <taxon>Ecdysozoa</taxon>
        <taxon>Nematoda</taxon>
        <taxon>Enoplea</taxon>
        <taxon>Dorylaimia</taxon>
        <taxon>Dioctophymatida</taxon>
        <taxon>Dioctophymatoidea</taxon>
        <taxon>Soboliphymatidae</taxon>
        <taxon>Soboliphyme</taxon>
    </lineage>
</organism>
<proteinExistence type="inferred from homology"/>
<dbReference type="AlphaFoldDB" id="A0A183IXB0"/>
<evidence type="ECO:0000256" key="3">
    <source>
        <dbReference type="SAM" id="MobiDB-lite"/>
    </source>
</evidence>
<reference evidence="8" key="1">
    <citation type="submission" date="2016-06" db="UniProtKB">
        <authorList>
            <consortium name="WormBaseParasite"/>
        </authorList>
    </citation>
    <scope>IDENTIFICATION</scope>
</reference>
<protein>
    <submittedName>
        <fullName evidence="8">DUF5110 domain-containing protein</fullName>
    </submittedName>
</protein>
<dbReference type="InterPro" id="IPR013780">
    <property type="entry name" value="Glyco_hydro_b"/>
</dbReference>
<dbReference type="InterPro" id="IPR000322">
    <property type="entry name" value="Glyco_hydro_31_TIM"/>
</dbReference>
<dbReference type="Proteomes" id="UP000270296">
    <property type="component" value="Unassembled WGS sequence"/>
</dbReference>
<keyword evidence="2" id="KW-0378">Hydrolase</keyword>
<dbReference type="PANTHER" id="PTHR22762">
    <property type="entry name" value="ALPHA-GLUCOSIDASE"/>
    <property type="match status" value="1"/>
</dbReference>
<dbReference type="Gene3D" id="2.60.40.1180">
    <property type="entry name" value="Golgi alpha-mannosidase II"/>
    <property type="match status" value="2"/>
</dbReference>
<dbReference type="EMBL" id="UZAM01011420">
    <property type="protein sequence ID" value="VDP16124.1"/>
    <property type="molecule type" value="Genomic_DNA"/>
</dbReference>
<dbReference type="GO" id="GO:0005975">
    <property type="term" value="P:carbohydrate metabolic process"/>
    <property type="evidence" value="ECO:0007669"/>
    <property type="project" value="InterPro"/>
</dbReference>
<evidence type="ECO:0000313" key="8">
    <source>
        <dbReference type="WBParaSite" id="SBAD_0000856601-mRNA-1"/>
    </source>
</evidence>
<gene>
    <name evidence="6" type="ORF">SBAD_LOCUS8258</name>
</gene>
<evidence type="ECO:0000313" key="6">
    <source>
        <dbReference type="EMBL" id="VDP16124.1"/>
    </source>
</evidence>
<feature type="domain" description="Glycoside hydrolase family 31 TIM barrel" evidence="4">
    <location>
        <begin position="1"/>
        <end position="212"/>
    </location>
</feature>
<dbReference type="Gene3D" id="3.20.20.80">
    <property type="entry name" value="Glycosidases"/>
    <property type="match status" value="1"/>
</dbReference>
<sequence length="382" mass="43881">MNEPAANFPYRDNDQQENDKTKPQPCPYHKYDDPSYATQAVYMYGDKARLSGKTICMATMQATFHHYNVHNMYGMKMSQSTAEIKSNGEDGEDLVPLIISQSTFPSSGRFAGHWLESTYAKWTDLKGSIIDVLEFNLFGIPYVGPDMCTLSGDMQEELCVRWLQLGAFFPLARIRSERGEFSKYLMKWSRAGQVARDSLLLRYTYLPYIYTQFYRAKYFHEPVIRPLFYEFPHDDETYSIDKQFMIGSGLLVTPILEPLTDTPSGYFPRSIWYNIYDEQAIGKRVLPSYQDVEVCPDGTVAIHARGGIVYPRQKPALTITESRKNPLSLLIAVNESMQSTGELFWVGDNETLANNSKCYALYAFYYTFYGKHHTLIITAQRP</sequence>
<name>A0A183IXB0_9BILA</name>
<dbReference type="PANTHER" id="PTHR22762:SF133">
    <property type="entry name" value="P-TYPE DOMAIN-CONTAINING PROTEIN"/>
    <property type="match status" value="1"/>
</dbReference>
<feature type="region of interest" description="Disordered" evidence="3">
    <location>
        <begin position="1"/>
        <end position="30"/>
    </location>
</feature>
<dbReference type="Pfam" id="PF01055">
    <property type="entry name" value="Glyco_hydro_31_2nd"/>
    <property type="match status" value="1"/>
</dbReference>
<feature type="domain" description="Glycosyl hydrolase family 31 C-terminal" evidence="5">
    <location>
        <begin position="221"/>
        <end position="308"/>
    </location>
</feature>
<dbReference type="InterPro" id="IPR048395">
    <property type="entry name" value="Glyco_hydro_31_C"/>
</dbReference>
<dbReference type="InterPro" id="IPR017853">
    <property type="entry name" value="GH"/>
</dbReference>
<evidence type="ECO:0000313" key="7">
    <source>
        <dbReference type="Proteomes" id="UP000270296"/>
    </source>
</evidence>
<keyword evidence="2" id="KW-0326">Glycosidase</keyword>
<dbReference type="SUPFAM" id="SSF51011">
    <property type="entry name" value="Glycosyl hydrolase domain"/>
    <property type="match status" value="1"/>
</dbReference>
<evidence type="ECO:0000259" key="4">
    <source>
        <dbReference type="Pfam" id="PF01055"/>
    </source>
</evidence>
<dbReference type="SUPFAM" id="SSF51445">
    <property type="entry name" value="(Trans)glycosidases"/>
    <property type="match status" value="1"/>
</dbReference>
<evidence type="ECO:0000256" key="2">
    <source>
        <dbReference type="RuleBase" id="RU361185"/>
    </source>
</evidence>
<comment type="similarity">
    <text evidence="1 2">Belongs to the glycosyl hydrolase 31 family.</text>
</comment>
<keyword evidence="7" id="KW-1185">Reference proteome</keyword>
<dbReference type="Pfam" id="PF21365">
    <property type="entry name" value="Glyco_hydro_31_3rd"/>
    <property type="match status" value="1"/>
</dbReference>
<evidence type="ECO:0000256" key="1">
    <source>
        <dbReference type="ARBA" id="ARBA00007806"/>
    </source>
</evidence>
<dbReference type="WBParaSite" id="SBAD_0000856601-mRNA-1">
    <property type="protein sequence ID" value="SBAD_0000856601-mRNA-1"/>
    <property type="gene ID" value="SBAD_0000856601"/>
</dbReference>
<feature type="compositionally biased region" description="Basic and acidic residues" evidence="3">
    <location>
        <begin position="11"/>
        <end position="22"/>
    </location>
</feature>